<dbReference type="InterPro" id="IPR011251">
    <property type="entry name" value="Luciferase-like_dom"/>
</dbReference>
<keyword evidence="4" id="KW-1185">Reference proteome</keyword>
<reference evidence="3 4" key="1">
    <citation type="submission" date="2023-03" db="EMBL/GenBank/DDBJ databases">
        <title>Isolation and description of six Streptomyces strains from soil environments, able to metabolize different microbial glucans.</title>
        <authorList>
            <person name="Widen T."/>
            <person name="Larsbrink J."/>
        </authorList>
    </citation>
    <scope>NUCLEOTIDE SEQUENCE [LARGE SCALE GENOMIC DNA]</scope>
    <source>
        <strain evidence="3 4">Mut1</strain>
    </source>
</reference>
<dbReference type="Gene3D" id="3.20.20.30">
    <property type="entry name" value="Luciferase-like domain"/>
    <property type="match status" value="1"/>
</dbReference>
<gene>
    <name evidence="3" type="ORF">P8A18_12520</name>
</gene>
<dbReference type="EMBL" id="CP120997">
    <property type="protein sequence ID" value="WLQ34211.1"/>
    <property type="molecule type" value="Genomic_DNA"/>
</dbReference>
<dbReference type="PANTHER" id="PTHR43244">
    <property type="match status" value="1"/>
</dbReference>
<proteinExistence type="predicted"/>
<feature type="domain" description="Luciferase-like" evidence="2">
    <location>
        <begin position="13"/>
        <end position="287"/>
    </location>
</feature>
<sequence>MKYSLLLPIGPTRPEQVVPFANLVQWTAADRLWLGQGMVLESQHLVSWLAGLGIRVPTGFGVSLMPFRSPYHAAVEARSVAIATGRPVVAGFGPGAVALQRGLLGRPYTSQIGAAKEYVRIVRDLVAGRTAETEGGHFTVSAALIPALAPPVSVGLGALRERMAVAAGEVADAAVTWMAGARYLADTLVPAMRGADRELAAPLRVSAIVPFALAAPGRDPVALASAACGSHIQLPHYQDTLRRAGVVVRGQADEDARALVDAGVFLYGSADEIHGALKEFAAAGVDEVVLNATGVGLTHGPKAAADDLLALLRGVARDAESGDGGLR</sequence>
<evidence type="ECO:0000313" key="4">
    <source>
        <dbReference type="Proteomes" id="UP001239522"/>
    </source>
</evidence>
<dbReference type="PANTHER" id="PTHR43244:SF1">
    <property type="entry name" value="5,10-METHYLENETETRAHYDROMETHANOPTERIN REDUCTASE"/>
    <property type="match status" value="1"/>
</dbReference>
<dbReference type="InterPro" id="IPR036661">
    <property type="entry name" value="Luciferase-like_sf"/>
</dbReference>
<dbReference type="Proteomes" id="UP001239522">
    <property type="component" value="Chromosome"/>
</dbReference>
<evidence type="ECO:0000313" key="3">
    <source>
        <dbReference type="EMBL" id="WLQ34211.1"/>
    </source>
</evidence>
<dbReference type="RefSeq" id="WP_306054194.1">
    <property type="nucleotide sequence ID" value="NZ_CP120997.1"/>
</dbReference>
<name>A0ABY9HIU4_9ACTN</name>
<protein>
    <submittedName>
        <fullName evidence="3">LLM class flavin-dependent oxidoreductase</fullName>
    </submittedName>
</protein>
<evidence type="ECO:0000259" key="2">
    <source>
        <dbReference type="Pfam" id="PF00296"/>
    </source>
</evidence>
<dbReference type="InterPro" id="IPR050564">
    <property type="entry name" value="F420-G6PD/mer"/>
</dbReference>
<dbReference type="Pfam" id="PF00296">
    <property type="entry name" value="Bac_luciferase"/>
    <property type="match status" value="1"/>
</dbReference>
<organism evidence="3 4">
    <name type="scientific">Streptomyces castrisilvae</name>
    <dbReference type="NCBI Taxonomy" id="3033811"/>
    <lineage>
        <taxon>Bacteria</taxon>
        <taxon>Bacillati</taxon>
        <taxon>Actinomycetota</taxon>
        <taxon>Actinomycetes</taxon>
        <taxon>Kitasatosporales</taxon>
        <taxon>Streptomycetaceae</taxon>
        <taxon>Streptomyces</taxon>
    </lineage>
</organism>
<dbReference type="SUPFAM" id="SSF51679">
    <property type="entry name" value="Bacterial luciferase-like"/>
    <property type="match status" value="1"/>
</dbReference>
<accession>A0ABY9HIU4</accession>
<evidence type="ECO:0000256" key="1">
    <source>
        <dbReference type="ARBA" id="ARBA00023002"/>
    </source>
</evidence>
<keyword evidence="1" id="KW-0560">Oxidoreductase</keyword>